<organism evidence="1 2">
    <name type="scientific">Botryotinia fuckeliana (strain T4)</name>
    <name type="common">Noble rot fungus</name>
    <name type="synonym">Botrytis cinerea</name>
    <dbReference type="NCBI Taxonomy" id="999810"/>
    <lineage>
        <taxon>Eukaryota</taxon>
        <taxon>Fungi</taxon>
        <taxon>Dikarya</taxon>
        <taxon>Ascomycota</taxon>
        <taxon>Pezizomycotina</taxon>
        <taxon>Leotiomycetes</taxon>
        <taxon>Helotiales</taxon>
        <taxon>Sclerotiniaceae</taxon>
        <taxon>Botrytis</taxon>
    </lineage>
</organism>
<evidence type="ECO:0000313" key="2">
    <source>
        <dbReference type="Proteomes" id="UP000008177"/>
    </source>
</evidence>
<evidence type="ECO:0000313" key="1">
    <source>
        <dbReference type="EMBL" id="CCD45619.1"/>
    </source>
</evidence>
<dbReference type="AlphaFoldDB" id="G2XYT2"/>
<dbReference type="InParanoid" id="G2XYT2"/>
<dbReference type="Proteomes" id="UP000008177">
    <property type="component" value="Unplaced contigs"/>
</dbReference>
<gene>
    <name evidence="1" type="ORF">BofuT4_uP046370.1</name>
</gene>
<proteinExistence type="predicted"/>
<protein>
    <submittedName>
        <fullName evidence="1">Uncharacterized protein</fullName>
    </submittedName>
</protein>
<dbReference type="HOGENOM" id="CLU_2739707_0_0_1"/>
<dbReference type="EMBL" id="FQ790278">
    <property type="protein sequence ID" value="CCD45619.1"/>
    <property type="molecule type" value="Genomic_DNA"/>
</dbReference>
<accession>G2XYT2</accession>
<name>G2XYT2_BOTF4</name>
<reference evidence="2" key="1">
    <citation type="journal article" date="2011" name="PLoS Genet.">
        <title>Genomic analysis of the necrotrophic fungal pathogens Sclerotinia sclerotiorum and Botrytis cinerea.</title>
        <authorList>
            <person name="Amselem J."/>
            <person name="Cuomo C.A."/>
            <person name="van Kan J.A."/>
            <person name="Viaud M."/>
            <person name="Benito E.P."/>
            <person name="Couloux A."/>
            <person name="Coutinho P.M."/>
            <person name="de Vries R.P."/>
            <person name="Dyer P.S."/>
            <person name="Fillinger S."/>
            <person name="Fournier E."/>
            <person name="Gout L."/>
            <person name="Hahn M."/>
            <person name="Kohn L."/>
            <person name="Lapalu N."/>
            <person name="Plummer K.M."/>
            <person name="Pradier J.M."/>
            <person name="Quevillon E."/>
            <person name="Sharon A."/>
            <person name="Simon A."/>
            <person name="ten Have A."/>
            <person name="Tudzynski B."/>
            <person name="Tudzynski P."/>
            <person name="Wincker P."/>
            <person name="Andrew M."/>
            <person name="Anthouard V."/>
            <person name="Beever R.E."/>
            <person name="Beffa R."/>
            <person name="Benoit I."/>
            <person name="Bouzid O."/>
            <person name="Brault B."/>
            <person name="Chen Z."/>
            <person name="Choquer M."/>
            <person name="Collemare J."/>
            <person name="Cotton P."/>
            <person name="Danchin E.G."/>
            <person name="Da Silva C."/>
            <person name="Gautier A."/>
            <person name="Giraud C."/>
            <person name="Giraud T."/>
            <person name="Gonzalez C."/>
            <person name="Grossetete S."/>
            <person name="Guldener U."/>
            <person name="Henrissat B."/>
            <person name="Howlett B.J."/>
            <person name="Kodira C."/>
            <person name="Kretschmer M."/>
            <person name="Lappartient A."/>
            <person name="Leroch M."/>
            <person name="Levis C."/>
            <person name="Mauceli E."/>
            <person name="Neuveglise C."/>
            <person name="Oeser B."/>
            <person name="Pearson M."/>
            <person name="Poulain J."/>
            <person name="Poussereau N."/>
            <person name="Quesneville H."/>
            <person name="Rascle C."/>
            <person name="Schumacher J."/>
            <person name="Segurens B."/>
            <person name="Sexton A."/>
            <person name="Silva E."/>
            <person name="Sirven C."/>
            <person name="Soanes D.M."/>
            <person name="Talbot N.J."/>
            <person name="Templeton M."/>
            <person name="Yandava C."/>
            <person name="Yarden O."/>
            <person name="Zeng Q."/>
            <person name="Rollins J.A."/>
            <person name="Lebrun M.H."/>
            <person name="Dickman M."/>
        </authorList>
    </citation>
    <scope>NUCLEOTIDE SEQUENCE [LARGE SCALE GENOMIC DNA]</scope>
    <source>
        <strain evidence="2">T4</strain>
    </source>
</reference>
<sequence>MYVKIVGEPEYKITIKQALTCRKMDQIGTSQSCHAGSQTGNGANITDKPSFRTCISVKIPMHYGTKKNMRF</sequence>